<dbReference type="EMBL" id="FSSB01000010">
    <property type="protein sequence ID" value="SIO93952.1"/>
    <property type="molecule type" value="Genomic_DNA"/>
</dbReference>
<reference evidence="1 2" key="1">
    <citation type="submission" date="2016-12" db="EMBL/GenBank/DDBJ databases">
        <authorList>
            <person name="Song W.-J."/>
            <person name="Kurnit D.M."/>
        </authorList>
    </citation>
    <scope>NUCLEOTIDE SEQUENCE [LARGE SCALE GENOMIC DNA]</scope>
    <source>
        <strain evidence="1 2">CECT 9026</strain>
    </source>
</reference>
<gene>
    <name evidence="1" type="ORF">VSP9026_01632</name>
</gene>
<protein>
    <submittedName>
        <fullName evidence="1">Uncharacterized protein</fullName>
    </submittedName>
</protein>
<sequence length="70" mass="7779">MNHQQFKTQCSYCQAEIDCYLPVGKLLSFSSNYTVECSVCGANHVFKLPYGTSGFFSSDLAKGNPMLEEL</sequence>
<organism evidence="1 2">
    <name type="scientific">Vibrio spartinae</name>
    <dbReference type="NCBI Taxonomy" id="1918945"/>
    <lineage>
        <taxon>Bacteria</taxon>
        <taxon>Pseudomonadati</taxon>
        <taxon>Pseudomonadota</taxon>
        <taxon>Gammaproteobacteria</taxon>
        <taxon>Vibrionales</taxon>
        <taxon>Vibrionaceae</taxon>
        <taxon>Vibrio</taxon>
    </lineage>
</organism>
<evidence type="ECO:0000313" key="2">
    <source>
        <dbReference type="Proteomes" id="UP000184774"/>
    </source>
</evidence>
<dbReference type="Proteomes" id="UP000184774">
    <property type="component" value="Unassembled WGS sequence"/>
</dbReference>
<proteinExistence type="predicted"/>
<accession>A0A1N6M3D5</accession>
<name>A0A1N6M3D5_9VIBR</name>
<evidence type="ECO:0000313" key="1">
    <source>
        <dbReference type="EMBL" id="SIO93952.1"/>
    </source>
</evidence>
<dbReference type="AlphaFoldDB" id="A0A1N6M3D5"/>